<dbReference type="Proteomes" id="UP000828390">
    <property type="component" value="Unassembled WGS sequence"/>
</dbReference>
<accession>A0A9D4KH64</accession>
<keyword evidence="1" id="KW-0812">Transmembrane</keyword>
<dbReference type="EMBL" id="JAIWYP010000004">
    <property type="protein sequence ID" value="KAH3839798.1"/>
    <property type="molecule type" value="Genomic_DNA"/>
</dbReference>
<gene>
    <name evidence="2" type="ORF">DPMN_113235</name>
</gene>
<comment type="caution">
    <text evidence="2">The sequence shown here is derived from an EMBL/GenBank/DDBJ whole genome shotgun (WGS) entry which is preliminary data.</text>
</comment>
<evidence type="ECO:0000313" key="2">
    <source>
        <dbReference type="EMBL" id="KAH3839798.1"/>
    </source>
</evidence>
<keyword evidence="1" id="KW-1133">Transmembrane helix</keyword>
<evidence type="ECO:0000256" key="1">
    <source>
        <dbReference type="SAM" id="Phobius"/>
    </source>
</evidence>
<proteinExistence type="predicted"/>
<keyword evidence="1" id="KW-0472">Membrane</keyword>
<dbReference type="AlphaFoldDB" id="A0A9D4KH64"/>
<keyword evidence="3" id="KW-1185">Reference proteome</keyword>
<reference evidence="2" key="1">
    <citation type="journal article" date="2019" name="bioRxiv">
        <title>The Genome of the Zebra Mussel, Dreissena polymorpha: A Resource for Invasive Species Research.</title>
        <authorList>
            <person name="McCartney M.A."/>
            <person name="Auch B."/>
            <person name="Kono T."/>
            <person name="Mallez S."/>
            <person name="Zhang Y."/>
            <person name="Obille A."/>
            <person name="Becker A."/>
            <person name="Abrahante J.E."/>
            <person name="Garbe J."/>
            <person name="Badalamenti J.P."/>
            <person name="Herman A."/>
            <person name="Mangelson H."/>
            <person name="Liachko I."/>
            <person name="Sullivan S."/>
            <person name="Sone E.D."/>
            <person name="Koren S."/>
            <person name="Silverstein K.A.T."/>
            <person name="Beckman K.B."/>
            <person name="Gohl D.M."/>
        </authorList>
    </citation>
    <scope>NUCLEOTIDE SEQUENCE</scope>
    <source>
        <strain evidence="2">Duluth1</strain>
        <tissue evidence="2">Whole animal</tissue>
    </source>
</reference>
<name>A0A9D4KH64_DREPO</name>
<organism evidence="2 3">
    <name type="scientific">Dreissena polymorpha</name>
    <name type="common">Zebra mussel</name>
    <name type="synonym">Mytilus polymorpha</name>
    <dbReference type="NCBI Taxonomy" id="45954"/>
    <lineage>
        <taxon>Eukaryota</taxon>
        <taxon>Metazoa</taxon>
        <taxon>Spiralia</taxon>
        <taxon>Lophotrochozoa</taxon>
        <taxon>Mollusca</taxon>
        <taxon>Bivalvia</taxon>
        <taxon>Autobranchia</taxon>
        <taxon>Heteroconchia</taxon>
        <taxon>Euheterodonta</taxon>
        <taxon>Imparidentia</taxon>
        <taxon>Neoheterodontei</taxon>
        <taxon>Myida</taxon>
        <taxon>Dreissenoidea</taxon>
        <taxon>Dreissenidae</taxon>
        <taxon>Dreissena</taxon>
    </lineage>
</organism>
<protein>
    <submittedName>
        <fullName evidence="2">Uncharacterized protein</fullName>
    </submittedName>
</protein>
<reference evidence="2" key="2">
    <citation type="submission" date="2020-11" db="EMBL/GenBank/DDBJ databases">
        <authorList>
            <person name="McCartney M.A."/>
            <person name="Auch B."/>
            <person name="Kono T."/>
            <person name="Mallez S."/>
            <person name="Becker A."/>
            <person name="Gohl D.M."/>
            <person name="Silverstein K.A.T."/>
            <person name="Koren S."/>
            <person name="Bechman K.B."/>
            <person name="Herman A."/>
            <person name="Abrahante J.E."/>
            <person name="Garbe J."/>
        </authorList>
    </citation>
    <scope>NUCLEOTIDE SEQUENCE</scope>
    <source>
        <strain evidence="2">Duluth1</strain>
        <tissue evidence="2">Whole animal</tissue>
    </source>
</reference>
<feature type="transmembrane region" description="Helical" evidence="1">
    <location>
        <begin position="12"/>
        <end position="30"/>
    </location>
</feature>
<evidence type="ECO:0000313" key="3">
    <source>
        <dbReference type="Proteomes" id="UP000828390"/>
    </source>
</evidence>
<sequence length="228" mass="24282">MYSDSRSSCCSTVVVVVVAAVVVVVVTATTKYSSIGILQIVVVVNSCSSSSISNRSGSSSSSSIVVEVVALPQLRSRLDNIRQRAMDTIPALDLTSKCGRQIRNAPLGFIGENRSKHAPAYDGDNAIFLPANLLYDLATTAFRPVVASNNSCCSALYNIDLVVDGGGVRVCGGPVSSLCGGPTSSRGVPGSHHVTLEYSRICLLNVLWHWPIPLKEAAWLFVKDLVRW</sequence>